<dbReference type="Proteomes" id="UP000181790">
    <property type="component" value="Unassembled WGS sequence"/>
</dbReference>
<dbReference type="AlphaFoldDB" id="A0A1S2VJM1"/>
<evidence type="ECO:0000313" key="2">
    <source>
        <dbReference type="Proteomes" id="UP000181790"/>
    </source>
</evidence>
<sequence>MSLLKFSLIAFFAYIFSTFFAVGQTTPNRSVSGRLTDRSQQPLAYVSIGIINTPVGTVADDKGAFTLYLTDKVNPQDSVRFSILGYRSISLTVADLQQRQSQNQPLIMDEQPQLLNEVRISSRDTRVKTIGSEKADTKMHTNFALSQKPRQNLGAEIGRVFNTPTGACRLEKYRFYIMSNFESVTFRVNVYDAGDMHPLIDQNIYVPVTGKGKKWVEVDLTPYNIVARKNVIVSIQWIDNSEKGTFLGMPMQMPAFATHYYKYGSQDKWKKFNGMTTAMNLTVTCSKLADVQEREQTARN</sequence>
<dbReference type="Pfam" id="PF13715">
    <property type="entry name" value="CarbopepD_reg_2"/>
    <property type="match status" value="1"/>
</dbReference>
<organism evidence="1 2">
    <name type="scientific">Arsenicibacter rosenii</name>
    <dbReference type="NCBI Taxonomy" id="1750698"/>
    <lineage>
        <taxon>Bacteria</taxon>
        <taxon>Pseudomonadati</taxon>
        <taxon>Bacteroidota</taxon>
        <taxon>Cytophagia</taxon>
        <taxon>Cytophagales</taxon>
        <taxon>Spirosomataceae</taxon>
        <taxon>Arsenicibacter</taxon>
    </lineage>
</organism>
<dbReference type="SUPFAM" id="SSF49464">
    <property type="entry name" value="Carboxypeptidase regulatory domain-like"/>
    <property type="match status" value="1"/>
</dbReference>
<dbReference type="EMBL" id="MORL01000005">
    <property type="protein sequence ID" value="OIN58961.1"/>
    <property type="molecule type" value="Genomic_DNA"/>
</dbReference>
<evidence type="ECO:0000313" key="1">
    <source>
        <dbReference type="EMBL" id="OIN58961.1"/>
    </source>
</evidence>
<evidence type="ECO:0008006" key="3">
    <source>
        <dbReference type="Google" id="ProtNLM"/>
    </source>
</evidence>
<dbReference type="InterPro" id="IPR008969">
    <property type="entry name" value="CarboxyPept-like_regulatory"/>
</dbReference>
<accession>A0A1S2VJM1</accession>
<reference evidence="1 2" key="1">
    <citation type="submission" date="2016-10" db="EMBL/GenBank/DDBJ databases">
        <title>Arsenicibacter rosenii gen. nov., sp. nov., an efficient arsenic-methylating bacterium isolated from an arsenic-contaminated paddy soil.</title>
        <authorList>
            <person name="Huang K."/>
        </authorList>
    </citation>
    <scope>NUCLEOTIDE SEQUENCE [LARGE SCALE GENOMIC DNA]</scope>
    <source>
        <strain evidence="1 2">SM-1</strain>
    </source>
</reference>
<dbReference type="OrthoDB" id="2247630at2"/>
<name>A0A1S2VJM1_9BACT</name>
<comment type="caution">
    <text evidence="1">The sequence shown here is derived from an EMBL/GenBank/DDBJ whole genome shotgun (WGS) entry which is preliminary data.</text>
</comment>
<dbReference type="RefSeq" id="WP_071503413.1">
    <property type="nucleotide sequence ID" value="NZ_MORL01000005.1"/>
</dbReference>
<proteinExistence type="predicted"/>
<protein>
    <recommendedName>
        <fullName evidence="3">Carboxypeptidase-like regulatory domain-containing protein</fullName>
    </recommendedName>
</protein>
<gene>
    <name evidence="1" type="ORF">BLX24_12140</name>
</gene>
<keyword evidence="2" id="KW-1185">Reference proteome</keyword>